<dbReference type="EMBL" id="PJQD01000085">
    <property type="protein sequence ID" value="POY71401.1"/>
    <property type="molecule type" value="Genomic_DNA"/>
</dbReference>
<dbReference type="FunFam" id="3.90.79.10:FF:000005">
    <property type="entry name" value="Cleavage and polyadenylation specificity factor subunit 5"/>
    <property type="match status" value="1"/>
</dbReference>
<keyword evidence="1" id="KW-0539">Nucleus</keyword>
<reference evidence="2 3" key="1">
    <citation type="journal article" date="2018" name="Front. Microbiol.">
        <title>Prospects for Fungal Bioremediation of Acidic Radioactive Waste Sites: Characterization and Genome Sequence of Rhodotorula taiwanensis MD1149.</title>
        <authorList>
            <person name="Tkavc R."/>
            <person name="Matrosova V.Y."/>
            <person name="Grichenko O.E."/>
            <person name="Gostincar C."/>
            <person name="Volpe R.P."/>
            <person name="Klimenkova P."/>
            <person name="Gaidamakova E.K."/>
            <person name="Zhou C.E."/>
            <person name="Stewart B.J."/>
            <person name="Lyman M.G."/>
            <person name="Malfatti S.A."/>
            <person name="Rubinfeld B."/>
            <person name="Courtot M."/>
            <person name="Singh J."/>
            <person name="Dalgard C.L."/>
            <person name="Hamilton T."/>
            <person name="Frey K.G."/>
            <person name="Gunde-Cimerman N."/>
            <person name="Dugan L."/>
            <person name="Daly M.J."/>
        </authorList>
    </citation>
    <scope>NUCLEOTIDE SEQUENCE [LARGE SCALE GENOMIC DNA]</scope>
    <source>
        <strain evidence="2 3">MD1149</strain>
    </source>
</reference>
<dbReference type="GO" id="GO:0031124">
    <property type="term" value="P:mRNA 3'-end processing"/>
    <property type="evidence" value="ECO:0007669"/>
    <property type="project" value="InterPro"/>
</dbReference>
<dbReference type="GO" id="GO:0005849">
    <property type="term" value="C:mRNA cleavage factor complex"/>
    <property type="evidence" value="ECO:0007669"/>
    <property type="project" value="UniProtKB-UniRule"/>
</dbReference>
<dbReference type="CDD" id="cd18871">
    <property type="entry name" value="NUDIX_Cfim25_Nudt21"/>
    <property type="match status" value="1"/>
</dbReference>
<dbReference type="GO" id="GO:0005737">
    <property type="term" value="C:cytoplasm"/>
    <property type="evidence" value="ECO:0007669"/>
    <property type="project" value="UniProtKB-SubCell"/>
</dbReference>
<dbReference type="PANTHER" id="PTHR13047">
    <property type="entry name" value="PRE-MRNA CLEAVAGE FACTOR IM, 25KD SUBUNIT"/>
    <property type="match status" value="1"/>
</dbReference>
<dbReference type="PIRSF" id="PIRSF017888">
    <property type="entry name" value="CPSF-25"/>
    <property type="match status" value="1"/>
</dbReference>
<comment type="caution">
    <text evidence="2">The sequence shown here is derived from an EMBL/GenBank/DDBJ whole genome shotgun (WGS) entry which is preliminary data.</text>
</comment>
<proteinExistence type="inferred from homology"/>
<dbReference type="GO" id="GO:0016787">
    <property type="term" value="F:hydrolase activity"/>
    <property type="evidence" value="ECO:0007669"/>
    <property type="project" value="UniProtKB-KW"/>
</dbReference>
<organism evidence="2 3">
    <name type="scientific">Rhodotorula taiwanensis</name>
    <dbReference type="NCBI Taxonomy" id="741276"/>
    <lineage>
        <taxon>Eukaryota</taxon>
        <taxon>Fungi</taxon>
        <taxon>Dikarya</taxon>
        <taxon>Basidiomycota</taxon>
        <taxon>Pucciniomycotina</taxon>
        <taxon>Microbotryomycetes</taxon>
        <taxon>Sporidiobolales</taxon>
        <taxon>Sporidiobolaceae</taxon>
        <taxon>Rhodotorula</taxon>
    </lineage>
</organism>
<sequence>MADMPKHTIYPLSNYTFATKEAQHEELPTVLARLNRLETEFEQFGMRKTVEGLLVVHEHGHPHVLLLQVGNSYFKLPGDSLQPDEDEIFGLQQRMYLRLGPESGVDLKNGGVKAEDDAMNGVGSGGINDWTVGDAVGHFWRPNFETFMYPYMPAHISDPKERKTWYLIKMPERQILTVPKNMKLVALPLFELYDNAVRYGPQLASIPTLLSRIEFEYAS</sequence>
<dbReference type="OrthoDB" id="277288at2759"/>
<dbReference type="STRING" id="741276.A0A2S5B3Y2"/>
<dbReference type="InterPro" id="IPR016706">
    <property type="entry name" value="Cleav_polyA_spec_factor_su5"/>
</dbReference>
<dbReference type="Gene3D" id="3.90.79.10">
    <property type="entry name" value="Nucleoside Triphosphate Pyrophosphohydrolase"/>
    <property type="match status" value="1"/>
</dbReference>
<keyword evidence="1" id="KW-0507">mRNA processing</keyword>
<comment type="subcellular location">
    <subcellularLocation>
        <location evidence="1">Nucleus</location>
    </subcellularLocation>
    <subcellularLocation>
        <location evidence="1">Cytoplasm</location>
    </subcellularLocation>
</comment>
<dbReference type="Pfam" id="PF13869">
    <property type="entry name" value="NUDIX_2"/>
    <property type="match status" value="1"/>
</dbReference>
<evidence type="ECO:0000256" key="1">
    <source>
        <dbReference type="PIRNR" id="PIRNR017888"/>
    </source>
</evidence>
<comment type="subunit">
    <text evidence="1">Homodimer (via N- and C-terminus); binds RNA as homodimer. Component of the cleavage factor Im (CFIm) complex.</text>
</comment>
<dbReference type="GO" id="GO:0003729">
    <property type="term" value="F:mRNA binding"/>
    <property type="evidence" value="ECO:0007669"/>
    <property type="project" value="UniProtKB-UniRule"/>
</dbReference>
<name>A0A2S5B3Y2_9BASI</name>
<gene>
    <name evidence="2" type="ORF">BMF94_5713</name>
</gene>
<evidence type="ECO:0000313" key="2">
    <source>
        <dbReference type="EMBL" id="POY71401.1"/>
    </source>
</evidence>
<keyword evidence="1" id="KW-0963">Cytoplasm</keyword>
<dbReference type="AlphaFoldDB" id="A0A2S5B3Y2"/>
<evidence type="ECO:0000313" key="3">
    <source>
        <dbReference type="Proteomes" id="UP000237144"/>
    </source>
</evidence>
<keyword evidence="2" id="KW-0378">Hydrolase</keyword>
<accession>A0A2S5B3Y2</accession>
<comment type="similarity">
    <text evidence="1">Belongs to the Nudix hydrolase family. CPSF5 subfamily.</text>
</comment>
<keyword evidence="3" id="KW-1185">Reference proteome</keyword>
<protein>
    <recommendedName>
        <fullName evidence="1">Cleavage and polyadenylation specificity factor subunit 5</fullName>
    </recommendedName>
</protein>
<dbReference type="Proteomes" id="UP000237144">
    <property type="component" value="Unassembled WGS sequence"/>
</dbReference>
<comment type="function">
    <text evidence="1">Component of the cleavage factor Im (CFIm) complex that functions as an activator of the pre-mRNA 3'-end cleavage and polyadenylation processing required for the maturation of pre-mRNA into functional mRNAs. CFIm contributes to the recruitment of multiprotein complexes on specific sequences on the pre-mRNA 3'-end, so called cleavage and polyadenylation signals (pA signals). Most pre-mRNAs contain multiple pA signals, resulting in alternative cleavage and polyadenylation (APA) producing mRNAs with variable 3'-end formation. The CFIm complex acts as a key regulator of cleavage and polyadenylation site choice during APA through its binding to 5'-UGUA-3' elements localized in the 3'-untranslated region (UTR) for a huge number of pre-mRNAs.</text>
</comment>
<keyword evidence="1" id="KW-0694">RNA-binding</keyword>